<dbReference type="eggNOG" id="COG3593">
    <property type="taxonomic scope" value="Bacteria"/>
</dbReference>
<sequence>MRVAKLNIKNFRGVSSAEIYFSDHVVLIGDNNTGKSTIFEALDLTLGPDRVNRKPVVDEHDFYNGLYLTDDETDNPVIEIESLITNLSLDQQSHFKDYVEWWNIEEKKLHTSPPPKSIDNENIIAALRVSFVGQYEEEEDDFIGSTYFSRTIAENDRPLSFTKKDKQRCGFLYLRTLRTGSRALSLEKGSLLDIILRLKDLRPQMWENTITELNEFNVATDPELGISGILESIETAIKKFVPKEWGITPHLKVSNLTREHIRKIITAFIATGSGEHAAPFYRQGTGTINILVLAMLSQIAEEKQNVIFAMEEPEIAIPPYTQKHIIHEIKKLSSQSLFSTHSPYVIEEFHLSQTIILSRDDRGILKQSEVKLPDGIKLKTYRQEFRQKFSEGLLARRIIIAEGHTETASLPAVARRLSELNPDKYSSLEALGVCIIDAGSESKITALAKLYGSLGKRVFALCDKQSNEAKKLIEDNVEKLFMHSEKGFENLVLKNTTIEAMERFCELIDWPSHIIEKHPEPKNDIEHALLKYFLWAKGNWGIADFLSQCKESEIPDWLCDVCIEIKDLYELSPEF</sequence>
<dbReference type="InterPro" id="IPR027417">
    <property type="entry name" value="P-loop_NTPase"/>
</dbReference>
<keyword evidence="3" id="KW-0255">Endonuclease</keyword>
<dbReference type="eggNOG" id="COG0419">
    <property type="taxonomic scope" value="Bacteria"/>
</dbReference>
<evidence type="ECO:0000313" key="3">
    <source>
        <dbReference type="EMBL" id="AGA76727.1"/>
    </source>
</evidence>
<proteinExistence type="predicted"/>
<evidence type="ECO:0000259" key="1">
    <source>
        <dbReference type="Pfam" id="PF13175"/>
    </source>
</evidence>
<dbReference type="Pfam" id="PF13175">
    <property type="entry name" value="AAA_15"/>
    <property type="match status" value="1"/>
</dbReference>
<evidence type="ECO:0000313" key="4">
    <source>
        <dbReference type="Proteomes" id="UP000010796"/>
    </source>
</evidence>
<dbReference type="SUPFAM" id="SSF52540">
    <property type="entry name" value="P-loop containing nucleoside triphosphate hydrolases"/>
    <property type="match status" value="1"/>
</dbReference>
<dbReference type="GO" id="GO:0004519">
    <property type="term" value="F:endonuclease activity"/>
    <property type="evidence" value="ECO:0007669"/>
    <property type="project" value="UniProtKB-KW"/>
</dbReference>
<protein>
    <submittedName>
        <fullName evidence="3">Putative ATP-dependent endonuclease of the OLD family</fullName>
    </submittedName>
</protein>
<dbReference type="Proteomes" id="UP000010796">
    <property type="component" value="Chromosome"/>
</dbReference>
<dbReference type="Pfam" id="PF20469">
    <property type="entry name" value="OLD-like_TOPRIM"/>
    <property type="match status" value="1"/>
</dbReference>
<dbReference type="STRING" id="926556.Echvi_0441"/>
<feature type="domain" description="Endonuclease GajA/Old nuclease/RecF-like AAA" evidence="1">
    <location>
        <begin position="1"/>
        <end position="346"/>
    </location>
</feature>
<dbReference type="EMBL" id="CP003346">
    <property type="protein sequence ID" value="AGA76727.1"/>
    <property type="molecule type" value="Genomic_DNA"/>
</dbReference>
<gene>
    <name evidence="3" type="ordered locus">Echvi_0441</name>
</gene>
<evidence type="ECO:0000259" key="2">
    <source>
        <dbReference type="Pfam" id="PF20469"/>
    </source>
</evidence>
<feature type="domain" description="OLD protein-like TOPRIM" evidence="2">
    <location>
        <begin position="393"/>
        <end position="463"/>
    </location>
</feature>
<keyword evidence="3" id="KW-0378">Hydrolase</keyword>
<organism evidence="3 4">
    <name type="scientific">Echinicola vietnamensis (strain DSM 17526 / LMG 23754 / KMM 6221)</name>
    <dbReference type="NCBI Taxonomy" id="926556"/>
    <lineage>
        <taxon>Bacteria</taxon>
        <taxon>Pseudomonadati</taxon>
        <taxon>Bacteroidota</taxon>
        <taxon>Cytophagia</taxon>
        <taxon>Cytophagales</taxon>
        <taxon>Cyclobacteriaceae</taxon>
        <taxon>Echinicola</taxon>
    </lineage>
</organism>
<dbReference type="AlphaFoldDB" id="L0FTV2"/>
<dbReference type="RefSeq" id="WP_015264294.1">
    <property type="nucleotide sequence ID" value="NC_019904.1"/>
</dbReference>
<reference evidence="4" key="1">
    <citation type="submission" date="2012-02" db="EMBL/GenBank/DDBJ databases">
        <title>The complete genome of Echinicola vietnamensis DSM 17526.</title>
        <authorList>
            <person name="Lucas S."/>
            <person name="Copeland A."/>
            <person name="Lapidus A."/>
            <person name="Glavina del Rio T."/>
            <person name="Dalin E."/>
            <person name="Tice H."/>
            <person name="Bruce D."/>
            <person name="Goodwin L."/>
            <person name="Pitluck S."/>
            <person name="Peters L."/>
            <person name="Ovchinnikova G."/>
            <person name="Teshima H."/>
            <person name="Kyrpides N."/>
            <person name="Mavromatis K."/>
            <person name="Ivanova N."/>
            <person name="Brettin T."/>
            <person name="Detter J.C."/>
            <person name="Han C."/>
            <person name="Larimer F."/>
            <person name="Land M."/>
            <person name="Hauser L."/>
            <person name="Markowitz V."/>
            <person name="Cheng J.-F."/>
            <person name="Hugenholtz P."/>
            <person name="Woyke T."/>
            <person name="Wu D."/>
            <person name="Brambilla E."/>
            <person name="Klenk H.-P."/>
            <person name="Eisen J.A."/>
        </authorList>
    </citation>
    <scope>NUCLEOTIDE SEQUENCE [LARGE SCALE GENOMIC DNA]</scope>
    <source>
        <strain evidence="4">DSM 17526 / LMG 23754 / KMM 6221</strain>
    </source>
</reference>
<keyword evidence="4" id="KW-1185">Reference proteome</keyword>
<keyword evidence="3" id="KW-0540">Nuclease</keyword>
<dbReference type="HOGENOM" id="CLU_446007_0_0_10"/>
<dbReference type="PATRIC" id="fig|926556.3.peg.439"/>
<dbReference type="PANTHER" id="PTHR43581:SF4">
    <property type="entry name" value="ATP_GTP PHOSPHATASE"/>
    <property type="match status" value="1"/>
</dbReference>
<dbReference type="InterPro" id="IPR051396">
    <property type="entry name" value="Bact_Antivir_Def_Nuclease"/>
</dbReference>
<dbReference type="PANTHER" id="PTHR43581">
    <property type="entry name" value="ATP/GTP PHOSPHATASE"/>
    <property type="match status" value="1"/>
</dbReference>
<dbReference type="InterPro" id="IPR041685">
    <property type="entry name" value="AAA_GajA/Old/RecF-like"/>
</dbReference>
<dbReference type="InterPro" id="IPR034139">
    <property type="entry name" value="TOPRIM_OLD"/>
</dbReference>
<dbReference type="KEGG" id="evi:Echvi_0441"/>
<dbReference type="OrthoDB" id="9805802at2"/>
<name>L0FTV2_ECHVK</name>
<dbReference type="Gene3D" id="3.40.50.300">
    <property type="entry name" value="P-loop containing nucleotide triphosphate hydrolases"/>
    <property type="match status" value="1"/>
</dbReference>
<accession>L0FTV2</accession>